<dbReference type="EMBL" id="FLUP01000001">
    <property type="protein sequence ID" value="SBW00661.1"/>
    <property type="molecule type" value="Genomic_DNA"/>
</dbReference>
<sequence length="71" mass="7755">MAGLARSGDDGSGLIGTFVIASSSGVAVRFYRDVVSTCARACREPAANIREMKDFVKRYEAHWADCAWQPE</sequence>
<accession>A0A212JMM9</accession>
<protein>
    <submittedName>
        <fullName evidence="1">Uncharacterized protein</fullName>
    </submittedName>
</protein>
<organism evidence="1">
    <name type="scientific">uncultured Desulfovibrio sp</name>
    <dbReference type="NCBI Taxonomy" id="167968"/>
    <lineage>
        <taxon>Bacteria</taxon>
        <taxon>Pseudomonadati</taxon>
        <taxon>Thermodesulfobacteriota</taxon>
        <taxon>Desulfovibrionia</taxon>
        <taxon>Desulfovibrionales</taxon>
        <taxon>Desulfovibrionaceae</taxon>
        <taxon>Desulfovibrio</taxon>
        <taxon>environmental samples</taxon>
    </lineage>
</organism>
<name>A0A212JMM9_9BACT</name>
<gene>
    <name evidence="1" type="ORF">KM92DES2_11388</name>
</gene>
<proteinExistence type="predicted"/>
<dbReference type="AlphaFoldDB" id="A0A212JMM9"/>
<evidence type="ECO:0000313" key="1">
    <source>
        <dbReference type="EMBL" id="SBW00661.1"/>
    </source>
</evidence>
<reference evidence="1" key="1">
    <citation type="submission" date="2016-04" db="EMBL/GenBank/DDBJ databases">
        <authorList>
            <person name="Evans L.H."/>
            <person name="Alamgir A."/>
            <person name="Owens N."/>
            <person name="Weber N.D."/>
            <person name="Virtaneva K."/>
            <person name="Barbian K."/>
            <person name="Babar A."/>
            <person name="Rosenke K."/>
        </authorList>
    </citation>
    <scope>NUCLEOTIDE SEQUENCE</scope>
    <source>
        <strain evidence="1">92-2</strain>
    </source>
</reference>